<proteinExistence type="predicted"/>
<keyword evidence="3" id="KW-1185">Reference proteome</keyword>
<dbReference type="Gene3D" id="3.90.420.10">
    <property type="entry name" value="Oxidoreductase, molybdopterin-binding domain"/>
    <property type="match status" value="2"/>
</dbReference>
<organism evidence="2 3">
    <name type="scientific">Nodularia harveyana UHCC-0300</name>
    <dbReference type="NCBI Taxonomy" id="2974287"/>
    <lineage>
        <taxon>Bacteria</taxon>
        <taxon>Bacillati</taxon>
        <taxon>Cyanobacteriota</taxon>
        <taxon>Cyanophyceae</taxon>
        <taxon>Nostocales</taxon>
        <taxon>Nodulariaceae</taxon>
        <taxon>Nodularia</taxon>
    </lineage>
</organism>
<feature type="domain" description="Oxidoreductase molybdopterin-binding" evidence="1">
    <location>
        <begin position="58"/>
        <end position="174"/>
    </location>
</feature>
<dbReference type="SUPFAM" id="SSF56524">
    <property type="entry name" value="Oxidoreductase molybdopterin-binding domain"/>
    <property type="match status" value="1"/>
</dbReference>
<name>A0ABU5U932_9CYAN</name>
<protein>
    <submittedName>
        <fullName evidence="2">Molybdopterin-dependent oxidoreductase</fullName>
    </submittedName>
</protein>
<dbReference type="InterPro" id="IPR000572">
    <property type="entry name" value="OxRdtase_Mopterin-bd_dom"/>
</dbReference>
<sequence length="342" mass="38528">MVVWNVWKNLALISLGIVIVGLGGCTETPTDAQLAVWRKEASDRNAEISAKKAQNNQELQWNLVIQGQTGTGKTETLNWSQLQDLATVNVNTVDGNNVVDPQKLFKFTGISVKSLIEKLGTEREITEITFVCYDAYQVTVNIKDILKYPIILAVTKDGKPIPREQGGPIYLIFPYTEYPKIRQKYDEGMWAFYVTHVIFGTETAKVNIANRELNIADLDKLPQVNLTQKVGYRVWWPSDEVKLSGVRLRDVLSSAGVDLNTINSVVVRGKPAVYRRSFQQIELVTEDILNCDILLATRWGNDRQKITARMGGPVTLAFGDNCPSRTKNQRWVTFVEELIPQL</sequence>
<accession>A0ABU5U932</accession>
<dbReference type="Pfam" id="PF00174">
    <property type="entry name" value="Oxidored_molyb"/>
    <property type="match status" value="1"/>
</dbReference>
<dbReference type="EMBL" id="JAYGHG010000001">
    <property type="protein sequence ID" value="MEA5580002.1"/>
    <property type="molecule type" value="Genomic_DNA"/>
</dbReference>
<comment type="caution">
    <text evidence="2">The sequence shown here is derived from an EMBL/GenBank/DDBJ whole genome shotgun (WGS) entry which is preliminary data.</text>
</comment>
<dbReference type="InterPro" id="IPR036374">
    <property type="entry name" value="OxRdtase_Mopterin-bd_sf"/>
</dbReference>
<gene>
    <name evidence="2" type="ORF">VB620_01445</name>
</gene>
<evidence type="ECO:0000313" key="2">
    <source>
        <dbReference type="EMBL" id="MEA5580002.1"/>
    </source>
</evidence>
<reference evidence="2 3" key="1">
    <citation type="submission" date="2023-12" db="EMBL/GenBank/DDBJ databases">
        <title>Baltic Sea Cyanobacteria.</title>
        <authorList>
            <person name="Delbaje E."/>
            <person name="Fewer D.P."/>
            <person name="Shishido T.K."/>
        </authorList>
    </citation>
    <scope>NUCLEOTIDE SEQUENCE [LARGE SCALE GENOMIC DNA]</scope>
    <source>
        <strain evidence="2 3">UHCC-0300</strain>
    </source>
</reference>
<evidence type="ECO:0000313" key="3">
    <source>
        <dbReference type="Proteomes" id="UP001302120"/>
    </source>
</evidence>
<evidence type="ECO:0000259" key="1">
    <source>
        <dbReference type="Pfam" id="PF00174"/>
    </source>
</evidence>
<dbReference type="Proteomes" id="UP001302120">
    <property type="component" value="Unassembled WGS sequence"/>
</dbReference>